<keyword evidence="2" id="KW-1185">Reference proteome</keyword>
<name>A0A0N0IA14_9GAMM</name>
<proteinExistence type="predicted"/>
<sequence>MQDAYDIKFMLNGAKFDCKLGSICSGSMKLNNKNIVDLLFKTDKEGGAIATHVWPTGGQLQF</sequence>
<evidence type="ECO:0000313" key="2">
    <source>
        <dbReference type="Proteomes" id="UP000053226"/>
    </source>
</evidence>
<dbReference type="AlphaFoldDB" id="A0A0N0IA14"/>
<protein>
    <submittedName>
        <fullName evidence="1">Uncharacterized protein</fullName>
    </submittedName>
</protein>
<evidence type="ECO:0000313" key="1">
    <source>
        <dbReference type="EMBL" id="KPD02530.1"/>
    </source>
</evidence>
<dbReference type="EMBL" id="LGAA01000018">
    <property type="protein sequence ID" value="KPD02530.1"/>
    <property type="molecule type" value="Genomic_DNA"/>
</dbReference>
<dbReference type="Proteomes" id="UP000053226">
    <property type="component" value="Unassembled WGS sequence"/>
</dbReference>
<comment type="caution">
    <text evidence="1">The sequence shown here is derived from an EMBL/GenBank/DDBJ whole genome shotgun (WGS) entry which is preliminary data.</text>
</comment>
<reference evidence="1 2" key="1">
    <citation type="submission" date="2015-07" db="EMBL/GenBank/DDBJ databases">
        <title>ATOL: Assembling a taxonomically balanced genome-scale reconstruction of the evolutionary history of the Enterobacteriaceae.</title>
        <authorList>
            <person name="Plunkett G.III."/>
            <person name="Neeno-Eckwall E.C."/>
            <person name="Glasner J.D."/>
            <person name="Perna N.T."/>
        </authorList>
    </citation>
    <scope>NUCLEOTIDE SEQUENCE [LARGE SCALE GENOMIC DNA]</scope>
    <source>
        <strain evidence="1 2">ATCC 35017</strain>
    </source>
</reference>
<gene>
    <name evidence="1" type="ORF">M992_1683</name>
</gene>
<accession>A0A0N0IA14</accession>
<organism evidence="1 2">
    <name type="scientific">Moellerella wisconsensis ATCC 35017</name>
    <dbReference type="NCBI Taxonomy" id="1354267"/>
    <lineage>
        <taxon>Bacteria</taxon>
        <taxon>Pseudomonadati</taxon>
        <taxon>Pseudomonadota</taxon>
        <taxon>Gammaproteobacteria</taxon>
        <taxon>Enterobacterales</taxon>
        <taxon>Morganellaceae</taxon>
        <taxon>Moellerella</taxon>
    </lineage>
</organism>